<name>A0AAP8PJK0_SERMA</name>
<protein>
    <submittedName>
        <fullName evidence="1">Uncharacterized protein</fullName>
    </submittedName>
</protein>
<dbReference type="Proteomes" id="UP000030378">
    <property type="component" value="Unassembled WGS sequence"/>
</dbReference>
<evidence type="ECO:0000313" key="1">
    <source>
        <dbReference type="EMBL" id="PNO69615.1"/>
    </source>
</evidence>
<dbReference type="AlphaFoldDB" id="A0AAP8PJK0"/>
<gene>
    <name evidence="1" type="ORF">MC70_006220</name>
</gene>
<comment type="caution">
    <text evidence="1">The sequence shown here is derived from an EMBL/GenBank/DDBJ whole genome shotgun (WGS) entry which is preliminary data.</text>
</comment>
<dbReference type="EMBL" id="JTBC02000002">
    <property type="protein sequence ID" value="PNO69615.1"/>
    <property type="molecule type" value="Genomic_DNA"/>
</dbReference>
<proteinExistence type="predicted"/>
<organism evidence="1 2">
    <name type="scientific">Serratia marcescens</name>
    <dbReference type="NCBI Taxonomy" id="615"/>
    <lineage>
        <taxon>Bacteria</taxon>
        <taxon>Pseudomonadati</taxon>
        <taxon>Pseudomonadota</taxon>
        <taxon>Gammaproteobacteria</taxon>
        <taxon>Enterobacterales</taxon>
        <taxon>Yersiniaceae</taxon>
        <taxon>Serratia</taxon>
    </lineage>
</organism>
<reference evidence="2" key="1">
    <citation type="submission" date="2017-12" db="EMBL/GenBank/DDBJ databases">
        <title>FDA dAtabase for Regulatory Grade micrObial Sequences (FDA-ARGOS): Supporting development and validation of Infectious Disease Dx tests.</title>
        <authorList>
            <person name="Campos J."/>
            <person name="Goldberg B."/>
            <person name="Tallon L."/>
            <person name="Sadzewicz L."/>
            <person name="Sengamalay N."/>
            <person name="Ott S."/>
            <person name="Godinez A."/>
            <person name="Nagaraj S."/>
            <person name="Vavikolanu K."/>
            <person name="Vyas G."/>
            <person name="Nadendla S."/>
            <person name="Aluvathingal J."/>
            <person name="Geyer C."/>
            <person name="Nandy P."/>
            <person name="Hobson J."/>
            <person name="Sichtig H."/>
        </authorList>
    </citation>
    <scope>NUCLEOTIDE SEQUENCE [LARGE SCALE GENOMIC DNA]</scope>
    <source>
        <strain evidence="2">FDAARGOS_79</strain>
    </source>
</reference>
<sequence>MLLFSLEVLNDESRYLKNAKRNEPSPHLLHRQPVTVENVRERTFLSDSILIRLKPGTNASEITGTNRGLRAFFPSFLYEFVM</sequence>
<evidence type="ECO:0000313" key="2">
    <source>
        <dbReference type="Proteomes" id="UP000030378"/>
    </source>
</evidence>
<accession>A0AAP8PJK0</accession>